<dbReference type="PANTHER" id="PTHR22870">
    <property type="entry name" value="REGULATOR OF CHROMOSOME CONDENSATION"/>
    <property type="match status" value="1"/>
</dbReference>
<keyword evidence="5" id="KW-1185">Reference proteome</keyword>
<protein>
    <submittedName>
        <fullName evidence="4">Uncharacterized protein</fullName>
    </submittedName>
</protein>
<dbReference type="InterPro" id="IPR051210">
    <property type="entry name" value="Ub_ligase/GEF_domain"/>
</dbReference>
<dbReference type="Gene3D" id="2.130.10.30">
    <property type="entry name" value="Regulator of chromosome condensation 1/beta-lactamase-inhibitor protein II"/>
    <property type="match status" value="1"/>
</dbReference>
<dbReference type="PROSITE" id="PS50012">
    <property type="entry name" value="RCC1_3"/>
    <property type="match status" value="3"/>
</dbReference>
<comment type="caution">
    <text evidence="4">The sequence shown here is derived from an EMBL/GenBank/DDBJ whole genome shotgun (WGS) entry which is preliminary data.</text>
</comment>
<feature type="repeat" description="RCC1" evidence="2">
    <location>
        <begin position="141"/>
        <end position="189"/>
    </location>
</feature>
<gene>
    <name evidence="4" type="ORF">SteCoe_21902</name>
</gene>
<sequence>MYKQNEIYVWDRTECTNLLENEGNKINMPKLITCPIDIITISITQVSVYFLSDVGELYTSITPLIRAFQWLQGFKVASIASGSFHTVIITSYGEVFSWGKGETGALGLDNTLETQIPMKLPLKNALQVSCGTRHSACITASGLFLWGSGSFGQLGCGDMNNAFNPKLLNIQEPKIVSCGLQYTLVLNKKGQMLAFGNNSCGQFGNGSKKSSNIPVFIENIPNFKYITCGYHSAGINESNELYVWGTGELIIPFCLREIKNPKTISLCNDCGYAIDREKNIWYWGNNLFTDCMHKPTIIQIKSLKIKNISNIYCGSNKIFATIEKNSNKKTSDFNTLYNKENIIIDEEDKYKLEIFKLKELLIVKDQEIKSLKKIVNQEQTLRTEKDISYNQIFVEEMKKFKMQCYYALKQEVEKRELTEKLVLDLNEEHKMLQCTIKELEDNLTRLLSRCEIYKEKAEKNEELMEKIRILTEEIQSLKSHKNNDFGSVKYINEVSNDLIAMDSPNISMIYNKEPIKEIEDDLKKEDTKSSSDLFKLFGSPEPIRSISPICVKRENFISSKQTRSNDLRNILFREGLMANGGVKNSLNEIRLRLNLLEENKLELEGKMTNFEKKLRKNYNDLY</sequence>
<dbReference type="InterPro" id="IPR009091">
    <property type="entry name" value="RCC1/BLIP-II"/>
</dbReference>
<keyword evidence="1" id="KW-0677">Repeat</keyword>
<evidence type="ECO:0000256" key="2">
    <source>
        <dbReference type="PROSITE-ProRule" id="PRU00235"/>
    </source>
</evidence>
<dbReference type="PRINTS" id="PR00633">
    <property type="entry name" value="RCCNDNSATION"/>
</dbReference>
<evidence type="ECO:0000313" key="4">
    <source>
        <dbReference type="EMBL" id="OMJ78307.1"/>
    </source>
</evidence>
<feature type="repeat" description="RCC1" evidence="2">
    <location>
        <begin position="190"/>
        <end position="239"/>
    </location>
</feature>
<dbReference type="PANTHER" id="PTHR22870:SF408">
    <property type="entry name" value="OS09G0560450 PROTEIN"/>
    <property type="match status" value="1"/>
</dbReference>
<keyword evidence="3" id="KW-0175">Coiled coil</keyword>
<dbReference type="EMBL" id="MPUH01000528">
    <property type="protein sequence ID" value="OMJ78307.1"/>
    <property type="molecule type" value="Genomic_DNA"/>
</dbReference>
<organism evidence="4 5">
    <name type="scientific">Stentor coeruleus</name>
    <dbReference type="NCBI Taxonomy" id="5963"/>
    <lineage>
        <taxon>Eukaryota</taxon>
        <taxon>Sar</taxon>
        <taxon>Alveolata</taxon>
        <taxon>Ciliophora</taxon>
        <taxon>Postciliodesmatophora</taxon>
        <taxon>Heterotrichea</taxon>
        <taxon>Heterotrichida</taxon>
        <taxon>Stentoridae</taxon>
        <taxon>Stentor</taxon>
    </lineage>
</organism>
<accession>A0A1R2BNE9</accession>
<name>A0A1R2BNE9_9CILI</name>
<dbReference type="AlphaFoldDB" id="A0A1R2BNE9"/>
<feature type="coiled-coil region" evidence="3">
    <location>
        <begin position="586"/>
        <end position="613"/>
    </location>
</feature>
<reference evidence="4 5" key="1">
    <citation type="submission" date="2016-11" db="EMBL/GenBank/DDBJ databases">
        <title>The macronuclear genome of Stentor coeruleus: a giant cell with tiny introns.</title>
        <authorList>
            <person name="Slabodnick M."/>
            <person name="Ruby J.G."/>
            <person name="Reiff S.B."/>
            <person name="Swart E.C."/>
            <person name="Gosai S."/>
            <person name="Prabakaran S."/>
            <person name="Witkowska E."/>
            <person name="Larue G.E."/>
            <person name="Fisher S."/>
            <person name="Freeman R.M."/>
            <person name="Gunawardena J."/>
            <person name="Chu W."/>
            <person name="Stover N.A."/>
            <person name="Gregory B.D."/>
            <person name="Nowacki M."/>
            <person name="Derisi J."/>
            <person name="Roy S.W."/>
            <person name="Marshall W.F."/>
            <person name="Sood P."/>
        </authorList>
    </citation>
    <scope>NUCLEOTIDE SEQUENCE [LARGE SCALE GENOMIC DNA]</scope>
    <source>
        <strain evidence="4">WM001</strain>
    </source>
</reference>
<feature type="repeat" description="RCC1" evidence="2">
    <location>
        <begin position="93"/>
        <end position="141"/>
    </location>
</feature>
<dbReference type="SUPFAM" id="SSF50985">
    <property type="entry name" value="RCC1/BLIP-II"/>
    <property type="match status" value="1"/>
</dbReference>
<dbReference type="InterPro" id="IPR000408">
    <property type="entry name" value="Reg_chr_condens"/>
</dbReference>
<feature type="coiled-coil region" evidence="3">
    <location>
        <begin position="408"/>
        <end position="480"/>
    </location>
</feature>
<proteinExistence type="predicted"/>
<evidence type="ECO:0000256" key="3">
    <source>
        <dbReference type="SAM" id="Coils"/>
    </source>
</evidence>
<evidence type="ECO:0000313" key="5">
    <source>
        <dbReference type="Proteomes" id="UP000187209"/>
    </source>
</evidence>
<dbReference type="OrthoDB" id="10256179at2759"/>
<dbReference type="Proteomes" id="UP000187209">
    <property type="component" value="Unassembled WGS sequence"/>
</dbReference>
<evidence type="ECO:0000256" key="1">
    <source>
        <dbReference type="ARBA" id="ARBA00022737"/>
    </source>
</evidence>
<dbReference type="Pfam" id="PF00415">
    <property type="entry name" value="RCC1"/>
    <property type="match status" value="3"/>
</dbReference>